<dbReference type="SMART" id="SM00387">
    <property type="entry name" value="HATPase_c"/>
    <property type="match status" value="1"/>
</dbReference>
<feature type="region of interest" description="Disordered" evidence="8">
    <location>
        <begin position="1"/>
        <end position="31"/>
    </location>
</feature>
<evidence type="ECO:0000256" key="7">
    <source>
        <dbReference type="ARBA" id="ARBA00023012"/>
    </source>
</evidence>
<evidence type="ECO:0000256" key="6">
    <source>
        <dbReference type="ARBA" id="ARBA00022777"/>
    </source>
</evidence>
<dbReference type="InterPro" id="IPR004358">
    <property type="entry name" value="Sig_transdc_His_kin-like_C"/>
</dbReference>
<comment type="catalytic activity">
    <reaction evidence="1">
        <text>ATP + protein L-histidine = ADP + protein N-phospho-L-histidine.</text>
        <dbReference type="EC" id="2.7.13.3"/>
    </reaction>
</comment>
<accession>A0ABW2ALC1</accession>
<keyword evidence="6" id="KW-0418">Kinase</keyword>
<evidence type="ECO:0000313" key="11">
    <source>
        <dbReference type="EMBL" id="MFC6707414.1"/>
    </source>
</evidence>
<dbReference type="SMART" id="SM00388">
    <property type="entry name" value="HisKA"/>
    <property type="match status" value="1"/>
</dbReference>
<dbReference type="Pfam" id="PF00512">
    <property type="entry name" value="HisKA"/>
    <property type="match status" value="1"/>
</dbReference>
<dbReference type="PANTHER" id="PTHR43711">
    <property type="entry name" value="TWO-COMPONENT HISTIDINE KINASE"/>
    <property type="match status" value="1"/>
</dbReference>
<dbReference type="EC" id="2.7.13.3" evidence="3"/>
<sequence length="390" mass="43224">MFHQSSREESGPTRSIGAKYERSTSSGEYQPVEPPLAPAVYAALLEQLPEGVVVVDAERRLVLANHRAERLTGIQLIDRLGEDIRKALPLLGADGRSYWATDDPWGGLRTRSGSPEQRLMLADGRSVLAATRHIRAGSERTLQWLVMTMRSTTARDRIESETSALVTTIAHELRAPLGAVRGFSRTLRNRWDQLRDDQKLWMLDAIDTDAARLQRQVGELLDISRLDTGRLVLRTREVDLLSLVRAGIARVVSTGVDADRFRVVSEFEEVSLVADPDRLTQVLSNLLENAVRHGRGTVTVTVELRRRELQLDVSDDGPGIAPEHRSLVFTRFWQGRGRGGNGLGLYVVHGLVVAHGGRIEVLDQPGGATFRLTLPRHTPERDEPSAVSQG</sequence>
<evidence type="ECO:0000259" key="10">
    <source>
        <dbReference type="PROSITE" id="PS50112"/>
    </source>
</evidence>
<evidence type="ECO:0000256" key="4">
    <source>
        <dbReference type="ARBA" id="ARBA00022553"/>
    </source>
</evidence>
<protein>
    <recommendedName>
        <fullName evidence="3">histidine kinase</fullName>
        <ecNumber evidence="3">2.7.13.3</ecNumber>
    </recommendedName>
</protein>
<comment type="caution">
    <text evidence="11">The sequence shown here is derived from an EMBL/GenBank/DDBJ whole genome shotgun (WGS) entry which is preliminary data.</text>
</comment>
<dbReference type="InterPro" id="IPR035965">
    <property type="entry name" value="PAS-like_dom_sf"/>
</dbReference>
<evidence type="ECO:0000256" key="1">
    <source>
        <dbReference type="ARBA" id="ARBA00000085"/>
    </source>
</evidence>
<dbReference type="InterPro" id="IPR003661">
    <property type="entry name" value="HisK_dim/P_dom"/>
</dbReference>
<evidence type="ECO:0000313" key="12">
    <source>
        <dbReference type="Proteomes" id="UP001596298"/>
    </source>
</evidence>
<dbReference type="PANTHER" id="PTHR43711:SF1">
    <property type="entry name" value="HISTIDINE KINASE 1"/>
    <property type="match status" value="1"/>
</dbReference>
<name>A0ABW2ALC1_9MICO</name>
<dbReference type="EMBL" id="JBHSWH010000001">
    <property type="protein sequence ID" value="MFC6707414.1"/>
    <property type="molecule type" value="Genomic_DNA"/>
</dbReference>
<dbReference type="PRINTS" id="PR00344">
    <property type="entry name" value="BCTRLSENSOR"/>
</dbReference>
<keyword evidence="7" id="KW-0902">Two-component regulatory system</keyword>
<dbReference type="InterPro" id="IPR005467">
    <property type="entry name" value="His_kinase_dom"/>
</dbReference>
<dbReference type="GO" id="GO:0005524">
    <property type="term" value="F:ATP binding"/>
    <property type="evidence" value="ECO:0007669"/>
    <property type="project" value="UniProtKB-KW"/>
</dbReference>
<dbReference type="SUPFAM" id="SSF55874">
    <property type="entry name" value="ATPase domain of HSP90 chaperone/DNA topoisomerase II/histidine kinase"/>
    <property type="match status" value="1"/>
</dbReference>
<dbReference type="SUPFAM" id="SSF47384">
    <property type="entry name" value="Homodimeric domain of signal transducing histidine kinase"/>
    <property type="match status" value="1"/>
</dbReference>
<dbReference type="Gene3D" id="3.30.450.20">
    <property type="entry name" value="PAS domain"/>
    <property type="match status" value="1"/>
</dbReference>
<feature type="compositionally biased region" description="Basic and acidic residues" evidence="8">
    <location>
        <begin position="1"/>
        <end position="11"/>
    </location>
</feature>
<dbReference type="InterPro" id="IPR036097">
    <property type="entry name" value="HisK_dim/P_sf"/>
</dbReference>
<reference evidence="12" key="1">
    <citation type="journal article" date="2019" name="Int. J. Syst. Evol. Microbiol.">
        <title>The Global Catalogue of Microorganisms (GCM) 10K type strain sequencing project: providing services to taxonomists for standard genome sequencing and annotation.</title>
        <authorList>
            <consortium name="The Broad Institute Genomics Platform"/>
            <consortium name="The Broad Institute Genome Sequencing Center for Infectious Disease"/>
            <person name="Wu L."/>
            <person name="Ma J."/>
        </authorList>
    </citation>
    <scope>NUCLEOTIDE SEQUENCE [LARGE SCALE GENOMIC DNA]</scope>
    <source>
        <strain evidence="12">CCUG 58127</strain>
    </source>
</reference>
<dbReference type="InterPro" id="IPR000014">
    <property type="entry name" value="PAS"/>
</dbReference>
<keyword evidence="11" id="KW-0547">Nucleotide-binding</keyword>
<organism evidence="11 12">
    <name type="scientific">Flexivirga alba</name>
    <dbReference type="NCBI Taxonomy" id="702742"/>
    <lineage>
        <taxon>Bacteria</taxon>
        <taxon>Bacillati</taxon>
        <taxon>Actinomycetota</taxon>
        <taxon>Actinomycetes</taxon>
        <taxon>Micrococcales</taxon>
        <taxon>Dermacoccaceae</taxon>
        <taxon>Flexivirga</taxon>
    </lineage>
</organism>
<comment type="subcellular location">
    <subcellularLocation>
        <location evidence="2">Cell membrane</location>
    </subcellularLocation>
</comment>
<evidence type="ECO:0000256" key="5">
    <source>
        <dbReference type="ARBA" id="ARBA00022679"/>
    </source>
</evidence>
<evidence type="ECO:0000256" key="8">
    <source>
        <dbReference type="SAM" id="MobiDB-lite"/>
    </source>
</evidence>
<keyword evidence="5" id="KW-0808">Transferase</keyword>
<dbReference type="Proteomes" id="UP001596298">
    <property type="component" value="Unassembled WGS sequence"/>
</dbReference>
<dbReference type="SUPFAM" id="SSF55785">
    <property type="entry name" value="PYP-like sensor domain (PAS domain)"/>
    <property type="match status" value="1"/>
</dbReference>
<dbReference type="InterPro" id="IPR003594">
    <property type="entry name" value="HATPase_dom"/>
</dbReference>
<keyword evidence="4" id="KW-0597">Phosphoprotein</keyword>
<dbReference type="CDD" id="cd00075">
    <property type="entry name" value="HATPase"/>
    <property type="match status" value="1"/>
</dbReference>
<dbReference type="InterPro" id="IPR050736">
    <property type="entry name" value="Sensor_HK_Regulatory"/>
</dbReference>
<keyword evidence="11" id="KW-0067">ATP-binding</keyword>
<dbReference type="Gene3D" id="3.30.565.10">
    <property type="entry name" value="Histidine kinase-like ATPase, C-terminal domain"/>
    <property type="match status" value="1"/>
</dbReference>
<feature type="domain" description="PAS" evidence="10">
    <location>
        <begin position="37"/>
        <end position="82"/>
    </location>
</feature>
<keyword evidence="12" id="KW-1185">Reference proteome</keyword>
<proteinExistence type="predicted"/>
<dbReference type="CDD" id="cd00082">
    <property type="entry name" value="HisKA"/>
    <property type="match status" value="1"/>
</dbReference>
<dbReference type="Pfam" id="PF13188">
    <property type="entry name" value="PAS_8"/>
    <property type="match status" value="1"/>
</dbReference>
<evidence type="ECO:0000256" key="3">
    <source>
        <dbReference type="ARBA" id="ARBA00012438"/>
    </source>
</evidence>
<evidence type="ECO:0000256" key="2">
    <source>
        <dbReference type="ARBA" id="ARBA00004236"/>
    </source>
</evidence>
<evidence type="ECO:0000259" key="9">
    <source>
        <dbReference type="PROSITE" id="PS50109"/>
    </source>
</evidence>
<feature type="domain" description="Histidine kinase" evidence="9">
    <location>
        <begin position="168"/>
        <end position="378"/>
    </location>
</feature>
<gene>
    <name evidence="11" type="ORF">ACFQDH_19735</name>
</gene>
<dbReference type="RefSeq" id="WP_382404083.1">
    <property type="nucleotide sequence ID" value="NZ_JBHSWH010000001.1"/>
</dbReference>
<dbReference type="Gene3D" id="1.10.287.130">
    <property type="match status" value="1"/>
</dbReference>
<dbReference type="InterPro" id="IPR036890">
    <property type="entry name" value="HATPase_C_sf"/>
</dbReference>
<dbReference type="PROSITE" id="PS50112">
    <property type="entry name" value="PAS"/>
    <property type="match status" value="1"/>
</dbReference>
<dbReference type="Pfam" id="PF02518">
    <property type="entry name" value="HATPase_c"/>
    <property type="match status" value="1"/>
</dbReference>
<dbReference type="PROSITE" id="PS50109">
    <property type="entry name" value="HIS_KIN"/>
    <property type="match status" value="1"/>
</dbReference>